<evidence type="ECO:0000256" key="2">
    <source>
        <dbReference type="ARBA" id="ARBA00022692"/>
    </source>
</evidence>
<evidence type="ECO:0000256" key="3">
    <source>
        <dbReference type="ARBA" id="ARBA00022989"/>
    </source>
</evidence>
<comment type="caution">
    <text evidence="8">The sequence shown here is derived from an EMBL/GenBank/DDBJ whole genome shotgun (WGS) entry which is preliminary data.</text>
</comment>
<dbReference type="PANTHER" id="PTHR14248">
    <property type="entry name" value="CYCLIN Y, ISOFORM A"/>
    <property type="match status" value="1"/>
</dbReference>
<dbReference type="InterPro" id="IPR004148">
    <property type="entry name" value="BAR_dom"/>
</dbReference>
<feature type="region of interest" description="Disordered" evidence="5">
    <location>
        <begin position="817"/>
        <end position="891"/>
    </location>
</feature>
<dbReference type="Gene3D" id="1.20.1270.60">
    <property type="entry name" value="Arfaptin homology (AH) domain/BAR domain"/>
    <property type="match status" value="1"/>
</dbReference>
<dbReference type="OrthoDB" id="10070851at2759"/>
<sequence length="1379" mass="153032">MARCGVASWASVMNRGLPVGLNEAALDSPTFRASAIHFSEQMDALERWLNGYMSSTSKLVHDMMGLEETVNTYLSKTIPWAADGIIENDYTFLALKRVADGQRECWMQTLSSIKKVDNVVIEPIRAFLGGDMRTFKECRRSLEQTQRVYDTALGRFVGQSKTKEPSALREDAFAVYENRKAYIQAAMEFCVLAPQLRFAMDQLLVKLCGGMWMDMLRSRDASVNATRWAWEMDRVRGWAREMEVSEGSLKRQLEAARREISETVIQDSKPSRELDDYSTCTTAFPGSHGPINMQTKGQEATISEKQGWLFLRVISGKPVRYSWVRRWYYCRDGVFGWLMAGPQGVVQGDEIGVLLCNARPAGAEERRFCFEVKTKNQTMMLQAETQRELMQWVEVFEVTKKKAFEASMSQETGPVAGTMDPAFAISPPSAPEFSARAADGQMNAGEEANAGFERSAALAVAGADVRQSLDVNSGVGRRSFTALGRDLALREEGESGRDHAARIMQKLDLHRKSVSTAAMEPSLGAPASAGGGIASLISASHNLLPVHPSNLGPATPRQTGALLPSLDSSAGSLAPMTLARPPTMTSLSRMAVVVTGERSSGANDWKLPTGIIANYWGSKVWAAAQLREPKDDDDDDDDDDDNAVGLVVAEDSRASSRMPVNYPAELQSQHAQFRLLFPGAPAGEKLVLVFRAAWSRSVDGAAASEAVDSDGRIYVTSDNMYFYGQQMGLVVAFGLHLDLITEVSTSSGKDCDYIYLHLGRGGNEVQDGLIAVRVFLDNVDLLHTRLNLLVDNLQAEEPMDSHDLILALVNVEREGYDKASPSGESWEEVSSNTPVDDGTFSGKPASRPRQGQGPRHPGQHSRHRHHGDAQHEHRWQAAGYGSHRHHRGPPKLHLPAQPVVYEPDDMVEMAAERHFEISAKACFHVLFGDKSFVFPKLYFERRAQQIAQGPWLLVDQGKMRRDFSFSVRNVDMLGRARWANINDFQRIDVYSDHVTYVVTHSKTAWHLPHSGSFKLVTKIVISYLAKSKSKLAIYIGIDWSKAPALSKKLVERQALHDAANDAEELAELATDQVRKLGPRSRTNRAIQVYGHVGQQTQVVVFSPATSESSKRQTVKPRTLTALLLETARSFAESAVSSLIMWAFAGLRKLFAIVSAQRLLLTLLVLSLVTNVLLTSAESSAWWRERRAVRFMQKVGVGPNTMMSKAVYISDLDEAVRGGEGAFSFARDGGSQDGNNSSACFGTFKTLLDASDMDAPWQEAGAKLTWPRSRATARRLRRTRQRLGSYRHDLVVAMRVVNSVERQVVQSEWENWLVNEKSLCDGLDVVYGGGKAREAQLFASKRLRPEEHRAIDEWRQSHCGSCRKDLEAVMRQRMTVRAPE</sequence>
<keyword evidence="3" id="KW-1133">Transmembrane helix</keyword>
<feature type="domain" description="VASt" evidence="7">
    <location>
        <begin position="905"/>
        <end position="1077"/>
    </location>
</feature>
<dbReference type="GO" id="GO:0016020">
    <property type="term" value="C:membrane"/>
    <property type="evidence" value="ECO:0007669"/>
    <property type="project" value="UniProtKB-SubCell"/>
</dbReference>
<dbReference type="PROSITE" id="PS51778">
    <property type="entry name" value="VAST"/>
    <property type="match status" value="1"/>
</dbReference>
<organism evidence="8 9">
    <name type="scientific">Ophiocordyceps australis</name>
    <dbReference type="NCBI Taxonomy" id="1399860"/>
    <lineage>
        <taxon>Eukaryota</taxon>
        <taxon>Fungi</taxon>
        <taxon>Dikarya</taxon>
        <taxon>Ascomycota</taxon>
        <taxon>Pezizomycotina</taxon>
        <taxon>Sordariomycetes</taxon>
        <taxon>Hypocreomycetidae</taxon>
        <taxon>Hypocreales</taxon>
        <taxon>Ophiocordycipitaceae</taxon>
        <taxon>Ophiocordyceps</taxon>
    </lineage>
</organism>
<evidence type="ECO:0000256" key="5">
    <source>
        <dbReference type="SAM" id="MobiDB-lite"/>
    </source>
</evidence>
<dbReference type="InterPro" id="IPR031968">
    <property type="entry name" value="VASt"/>
</dbReference>
<evidence type="ECO:0000313" key="9">
    <source>
        <dbReference type="Proteomes" id="UP000224854"/>
    </source>
</evidence>
<reference evidence="8 9" key="1">
    <citation type="submission" date="2017-06" db="EMBL/GenBank/DDBJ databases">
        <title>Ant-infecting Ophiocordyceps genomes reveal a high diversity of potential behavioral manipulation genes and a possible major role for enterotoxins.</title>
        <authorList>
            <person name="De Bekker C."/>
            <person name="Evans H.C."/>
            <person name="Brachmann A."/>
            <person name="Hughes D.P."/>
        </authorList>
    </citation>
    <scope>NUCLEOTIDE SEQUENCE [LARGE SCALE GENOMIC DNA]</scope>
    <source>
        <strain evidence="8 9">1348a</strain>
    </source>
</reference>
<evidence type="ECO:0000259" key="7">
    <source>
        <dbReference type="PROSITE" id="PS51778"/>
    </source>
</evidence>
<proteinExistence type="predicted"/>
<dbReference type="Pfam" id="PF16016">
    <property type="entry name" value="VASt"/>
    <property type="match status" value="1"/>
</dbReference>
<dbReference type="PROSITE" id="PS50003">
    <property type="entry name" value="PH_DOMAIN"/>
    <property type="match status" value="1"/>
</dbReference>
<dbReference type="CDD" id="cd13280">
    <property type="entry name" value="PH_SIP3"/>
    <property type="match status" value="1"/>
</dbReference>
<keyword evidence="4" id="KW-0472">Membrane</keyword>
<evidence type="ECO:0000259" key="6">
    <source>
        <dbReference type="PROSITE" id="PS50003"/>
    </source>
</evidence>
<gene>
    <name evidence="8" type="ORF">CDD82_5145</name>
</gene>
<dbReference type="SMART" id="SM00233">
    <property type="entry name" value="PH"/>
    <property type="match status" value="1"/>
</dbReference>
<dbReference type="Proteomes" id="UP000224854">
    <property type="component" value="Unassembled WGS sequence"/>
</dbReference>
<protein>
    <recommendedName>
        <fullName evidence="10">PH domain-containing protein</fullName>
    </recommendedName>
</protein>
<dbReference type="GO" id="GO:0005737">
    <property type="term" value="C:cytoplasm"/>
    <property type="evidence" value="ECO:0007669"/>
    <property type="project" value="InterPro"/>
</dbReference>
<evidence type="ECO:0008006" key="10">
    <source>
        <dbReference type="Google" id="ProtNLM"/>
    </source>
</evidence>
<keyword evidence="2" id="KW-0812">Transmembrane</keyword>
<evidence type="ECO:0000256" key="1">
    <source>
        <dbReference type="ARBA" id="ARBA00004370"/>
    </source>
</evidence>
<accession>A0A2C5ZL29</accession>
<feature type="domain" description="PH" evidence="6">
    <location>
        <begin position="302"/>
        <end position="401"/>
    </location>
</feature>
<dbReference type="InterPro" id="IPR042067">
    <property type="entry name" value="Sip3_PH"/>
</dbReference>
<dbReference type="InterPro" id="IPR011993">
    <property type="entry name" value="PH-like_dom_sf"/>
</dbReference>
<dbReference type="Pfam" id="PF16746">
    <property type="entry name" value="BAR_3"/>
    <property type="match status" value="1"/>
</dbReference>
<dbReference type="SUPFAM" id="SSF50729">
    <property type="entry name" value="PH domain-like"/>
    <property type="match status" value="1"/>
</dbReference>
<dbReference type="Pfam" id="PF00169">
    <property type="entry name" value="PH"/>
    <property type="match status" value="1"/>
</dbReference>
<dbReference type="CDD" id="cd07609">
    <property type="entry name" value="BAR_SIP3_fungi"/>
    <property type="match status" value="1"/>
</dbReference>
<dbReference type="SUPFAM" id="SSF103657">
    <property type="entry name" value="BAR/IMD domain-like"/>
    <property type="match status" value="1"/>
</dbReference>
<dbReference type="InterPro" id="IPR039463">
    <property type="entry name" value="Sip3/Lam1_BAR"/>
</dbReference>
<dbReference type="InterPro" id="IPR027267">
    <property type="entry name" value="AH/BAR_dom_sf"/>
</dbReference>
<name>A0A2C5ZL29_9HYPO</name>
<dbReference type="EMBL" id="NJEU01000046">
    <property type="protein sequence ID" value="PHH82695.1"/>
    <property type="molecule type" value="Genomic_DNA"/>
</dbReference>
<evidence type="ECO:0000256" key="4">
    <source>
        <dbReference type="ARBA" id="ARBA00023136"/>
    </source>
</evidence>
<comment type="subcellular location">
    <subcellularLocation>
        <location evidence="1">Membrane</location>
    </subcellularLocation>
</comment>
<dbReference type="InterPro" id="IPR001849">
    <property type="entry name" value="PH_domain"/>
</dbReference>
<feature type="compositionally biased region" description="Basic residues" evidence="5">
    <location>
        <begin position="857"/>
        <end position="866"/>
    </location>
</feature>
<keyword evidence="9" id="KW-1185">Reference proteome</keyword>
<evidence type="ECO:0000313" key="8">
    <source>
        <dbReference type="EMBL" id="PHH82695.1"/>
    </source>
</evidence>
<dbReference type="Gene3D" id="2.30.29.30">
    <property type="entry name" value="Pleckstrin-homology domain (PH domain)/Phosphotyrosine-binding domain (PTB)"/>
    <property type="match status" value="1"/>
</dbReference>